<accession>A0ABT7DVY5</accession>
<keyword evidence="1" id="KW-0472">Membrane</keyword>
<comment type="caution">
    <text evidence="2">The sequence shown here is derived from an EMBL/GenBank/DDBJ whole genome shotgun (WGS) entry which is preliminary data.</text>
</comment>
<gene>
    <name evidence="2" type="ORF">PZA18_09175</name>
</gene>
<keyword evidence="1" id="KW-1133">Transmembrane helix</keyword>
<dbReference type="RefSeq" id="WP_284100527.1">
    <property type="nucleotide sequence ID" value="NZ_JARRAF010000008.1"/>
</dbReference>
<keyword evidence="3" id="KW-1185">Reference proteome</keyword>
<dbReference type="NCBIfam" id="NF008528">
    <property type="entry name" value="PRK11463.1-2"/>
    <property type="match status" value="1"/>
</dbReference>
<dbReference type="Pfam" id="PF04186">
    <property type="entry name" value="FxsA"/>
    <property type="match status" value="1"/>
</dbReference>
<reference evidence="2" key="1">
    <citation type="submission" date="2023-03" db="EMBL/GenBank/DDBJ databases">
        <title>Chitinimonas shenzhenensis gen. nov., sp. nov., a novel member of family Burkholderiaceae isolated from activated sludge collected in Shen Zhen, China.</title>
        <authorList>
            <person name="Wang X."/>
        </authorList>
    </citation>
    <scope>NUCLEOTIDE SEQUENCE</scope>
    <source>
        <strain evidence="2">DQS-5</strain>
    </source>
</reference>
<name>A0ABT7DVY5_9NEIS</name>
<protein>
    <submittedName>
        <fullName evidence="2">FxsA family protein</fullName>
    </submittedName>
</protein>
<dbReference type="Proteomes" id="UP001172778">
    <property type="component" value="Unassembled WGS sequence"/>
</dbReference>
<proteinExistence type="predicted"/>
<evidence type="ECO:0000313" key="3">
    <source>
        <dbReference type="Proteomes" id="UP001172778"/>
    </source>
</evidence>
<dbReference type="PANTHER" id="PTHR35335">
    <property type="entry name" value="UPF0716 PROTEIN FXSA"/>
    <property type="match status" value="1"/>
</dbReference>
<dbReference type="PANTHER" id="PTHR35335:SF1">
    <property type="entry name" value="UPF0716 PROTEIN FXSA"/>
    <property type="match status" value="1"/>
</dbReference>
<dbReference type="InterPro" id="IPR007313">
    <property type="entry name" value="FxsA"/>
</dbReference>
<organism evidence="2 3">
    <name type="scientific">Parachitinimonas caeni</name>
    <dbReference type="NCBI Taxonomy" id="3031301"/>
    <lineage>
        <taxon>Bacteria</taxon>
        <taxon>Pseudomonadati</taxon>
        <taxon>Pseudomonadota</taxon>
        <taxon>Betaproteobacteria</taxon>
        <taxon>Neisseriales</taxon>
        <taxon>Chitinibacteraceae</taxon>
        <taxon>Parachitinimonas</taxon>
    </lineage>
</organism>
<dbReference type="EMBL" id="JARRAF010000008">
    <property type="protein sequence ID" value="MDK2124218.1"/>
    <property type="molecule type" value="Genomic_DNA"/>
</dbReference>
<feature type="transmembrane region" description="Helical" evidence="1">
    <location>
        <begin position="74"/>
        <end position="103"/>
    </location>
</feature>
<evidence type="ECO:0000313" key="2">
    <source>
        <dbReference type="EMBL" id="MDK2124218.1"/>
    </source>
</evidence>
<evidence type="ECO:0000256" key="1">
    <source>
        <dbReference type="SAM" id="Phobius"/>
    </source>
</evidence>
<keyword evidence="1" id="KW-0812">Transmembrane</keyword>
<sequence length="141" mass="15277">MRFLSFIPLAILALPVAEVVASIALASQIGAGALALWYLASALIGIVLLRQWRMATAWALYSSIKHSEAPIRRLLWVARGLIAALLLVFPGPVSDVIALLLLLPWKLGNTTERQVTSDIIEGDFSRVDPAPVKANRLPSLD</sequence>
<feature type="transmembrane region" description="Helical" evidence="1">
    <location>
        <begin position="36"/>
        <end position="53"/>
    </location>
</feature>